<evidence type="ECO:0000313" key="9">
    <source>
        <dbReference type="EMBL" id="KUO95454.1"/>
    </source>
</evidence>
<comment type="similarity">
    <text evidence="7">Belongs to the binding-protein-dependent transport system permease family.</text>
</comment>
<keyword evidence="4 7" id="KW-0812">Transmembrane</keyword>
<keyword evidence="3" id="KW-1003">Cell membrane</keyword>
<feature type="transmembrane region" description="Helical" evidence="7">
    <location>
        <begin position="209"/>
        <end position="230"/>
    </location>
</feature>
<evidence type="ECO:0000256" key="7">
    <source>
        <dbReference type="RuleBase" id="RU363032"/>
    </source>
</evidence>
<accession>A0A101XQ72</accession>
<comment type="caution">
    <text evidence="9">The sequence shown here is derived from an EMBL/GenBank/DDBJ whole genome shotgun (WGS) entry which is preliminary data.</text>
</comment>
<feature type="transmembrane region" description="Helical" evidence="7">
    <location>
        <begin position="32"/>
        <end position="53"/>
    </location>
</feature>
<evidence type="ECO:0000259" key="8">
    <source>
        <dbReference type="PROSITE" id="PS50928"/>
    </source>
</evidence>
<evidence type="ECO:0000256" key="1">
    <source>
        <dbReference type="ARBA" id="ARBA00004651"/>
    </source>
</evidence>
<keyword evidence="5 7" id="KW-1133">Transmembrane helix</keyword>
<protein>
    <recommendedName>
        <fullName evidence="8">ABC transmembrane type-1 domain-containing protein</fullName>
    </recommendedName>
</protein>
<dbReference type="PANTHER" id="PTHR43386:SF1">
    <property type="entry name" value="D,D-DIPEPTIDE TRANSPORT SYSTEM PERMEASE PROTEIN DDPC-RELATED"/>
    <property type="match status" value="1"/>
</dbReference>
<evidence type="ECO:0000256" key="4">
    <source>
        <dbReference type="ARBA" id="ARBA00022692"/>
    </source>
</evidence>
<dbReference type="RefSeq" id="WP_067717269.1">
    <property type="nucleotide sequence ID" value="NZ_LPVJ01000051.1"/>
</dbReference>
<dbReference type="GO" id="GO:0055085">
    <property type="term" value="P:transmembrane transport"/>
    <property type="evidence" value="ECO:0007669"/>
    <property type="project" value="InterPro"/>
</dbReference>
<dbReference type="InterPro" id="IPR000515">
    <property type="entry name" value="MetI-like"/>
</dbReference>
<dbReference type="CDD" id="cd06261">
    <property type="entry name" value="TM_PBP2"/>
    <property type="match status" value="1"/>
</dbReference>
<keyword evidence="6 7" id="KW-0472">Membrane</keyword>
<dbReference type="PANTHER" id="PTHR43386">
    <property type="entry name" value="OLIGOPEPTIDE TRANSPORT SYSTEM PERMEASE PROTEIN APPC"/>
    <property type="match status" value="1"/>
</dbReference>
<reference evidence="9 10" key="1">
    <citation type="submission" date="2015-12" db="EMBL/GenBank/DDBJ databases">
        <title>Draft genome sequence of Acidibacillus ferrooxidans ITV001, isolated from a chalcopyrite acid mine drainage site in Brazil.</title>
        <authorList>
            <person name="Dall'Agnol H."/>
            <person name="Nancucheo I."/>
            <person name="Johnson B."/>
            <person name="Oliveira R."/>
            <person name="Leite L."/>
            <person name="Pylro V."/>
            <person name="Nunes G.L."/>
            <person name="Tzotzos G."/>
            <person name="Fernandes G.R."/>
            <person name="Dutra J."/>
            <person name="Orellana S.C."/>
            <person name="Oliveira G."/>
        </authorList>
    </citation>
    <scope>NUCLEOTIDE SEQUENCE [LARGE SCALE GENOMIC DNA]</scope>
    <source>
        <strain evidence="10">ITV01</strain>
    </source>
</reference>
<evidence type="ECO:0000256" key="3">
    <source>
        <dbReference type="ARBA" id="ARBA00022475"/>
    </source>
</evidence>
<dbReference type="EMBL" id="LPVJ01000051">
    <property type="protein sequence ID" value="KUO95454.1"/>
    <property type="molecule type" value="Genomic_DNA"/>
</dbReference>
<proteinExistence type="inferred from homology"/>
<dbReference type="Pfam" id="PF00528">
    <property type="entry name" value="BPD_transp_1"/>
    <property type="match status" value="1"/>
</dbReference>
<evidence type="ECO:0000256" key="2">
    <source>
        <dbReference type="ARBA" id="ARBA00022448"/>
    </source>
</evidence>
<dbReference type="SUPFAM" id="SSF161098">
    <property type="entry name" value="MetI-like"/>
    <property type="match status" value="1"/>
</dbReference>
<dbReference type="Proteomes" id="UP000053557">
    <property type="component" value="Unassembled WGS sequence"/>
</dbReference>
<dbReference type="AlphaFoldDB" id="A0A101XQ72"/>
<dbReference type="Gene3D" id="1.10.3720.10">
    <property type="entry name" value="MetI-like"/>
    <property type="match status" value="1"/>
</dbReference>
<feature type="transmembrane region" description="Helical" evidence="7">
    <location>
        <begin position="164"/>
        <end position="183"/>
    </location>
</feature>
<comment type="subcellular location">
    <subcellularLocation>
        <location evidence="1 7">Cell membrane</location>
        <topology evidence="1 7">Multi-pass membrane protein</topology>
    </subcellularLocation>
</comment>
<feature type="transmembrane region" description="Helical" evidence="7">
    <location>
        <begin position="272"/>
        <end position="293"/>
    </location>
</feature>
<dbReference type="PROSITE" id="PS50928">
    <property type="entry name" value="ABC_TM1"/>
    <property type="match status" value="1"/>
</dbReference>
<evidence type="ECO:0000313" key="10">
    <source>
        <dbReference type="Proteomes" id="UP000053557"/>
    </source>
</evidence>
<evidence type="ECO:0000256" key="6">
    <source>
        <dbReference type="ARBA" id="ARBA00023136"/>
    </source>
</evidence>
<keyword evidence="2 7" id="KW-0813">Transport</keyword>
<gene>
    <name evidence="9" type="ORF">ATW55_03055</name>
</gene>
<evidence type="ECO:0000256" key="5">
    <source>
        <dbReference type="ARBA" id="ARBA00022989"/>
    </source>
</evidence>
<feature type="transmembrane region" description="Helical" evidence="7">
    <location>
        <begin position="107"/>
        <end position="129"/>
    </location>
</feature>
<organism evidence="9 10">
    <name type="scientific">Ferroacidibacillus organovorans</name>
    <dbReference type="NCBI Taxonomy" id="1765683"/>
    <lineage>
        <taxon>Bacteria</taxon>
        <taxon>Bacillati</taxon>
        <taxon>Bacillota</taxon>
        <taxon>Bacilli</taxon>
        <taxon>Bacillales</taxon>
        <taxon>Alicyclobacillaceae</taxon>
        <taxon>Ferroacidibacillus</taxon>
    </lineage>
</organism>
<name>A0A101XQ72_9BACL</name>
<dbReference type="GO" id="GO:0005886">
    <property type="term" value="C:plasma membrane"/>
    <property type="evidence" value="ECO:0007669"/>
    <property type="project" value="UniProtKB-SubCell"/>
</dbReference>
<dbReference type="InterPro" id="IPR050366">
    <property type="entry name" value="BP-dependent_transpt_permease"/>
</dbReference>
<feature type="domain" description="ABC transmembrane type-1" evidence="8">
    <location>
        <begin position="101"/>
        <end position="290"/>
    </location>
</feature>
<sequence length="303" mass="33069">MATVMETQNGIKQTLAYPQKKPAPRIWRLLKAYPLVFLGGILVLGLIFVAVFAPELQHFNPNQQFQNGLSAMGGPLPPNSTFVFGTDDLGRDIYSRVLFGARVSLEVGVFSSIISLFIGTSFGIISGYFGKFVDTVIMRLTDIMLAFPLILFVVALVASLGQSITNLFIAIGVLGWAVTARVVRAQVLSVKEYEYVQAAKALGASNWRILTKIIFPNIIPPVIVLTTLSIGNNMLLESTLSYLGIGVAPPNASWGNMLAEGQQVFQYAPWLLYYPGLALLLAVLGFNLLGDGLREAFNPRRVR</sequence>
<feature type="transmembrane region" description="Helical" evidence="7">
    <location>
        <begin position="136"/>
        <end position="158"/>
    </location>
</feature>
<dbReference type="InterPro" id="IPR035906">
    <property type="entry name" value="MetI-like_sf"/>
</dbReference>
<keyword evidence="10" id="KW-1185">Reference proteome</keyword>